<comment type="similarity">
    <text evidence="1">Belongs to the IMPACT family.</text>
</comment>
<reference evidence="3 4" key="1">
    <citation type="submission" date="2017-12" db="EMBL/GenBank/DDBJ databases">
        <title>Complete genome sequence of Spiroplasma floricola 23-6 (ATCC 29989).</title>
        <authorList>
            <person name="Tsai Y.-M."/>
            <person name="Wu P.-S."/>
            <person name="Lo W.-S."/>
            <person name="Kuo C.-H."/>
        </authorList>
    </citation>
    <scope>NUCLEOTIDE SEQUENCE [LARGE SCALE GENOMIC DNA]</scope>
    <source>
        <strain evidence="3 4">23-6</strain>
    </source>
</reference>
<dbReference type="InterPro" id="IPR001498">
    <property type="entry name" value="Impact_N"/>
</dbReference>
<name>A0A2K8SCE4_9MOLU</name>
<gene>
    <name evidence="3" type="ORF">SFLOR_v1c00620</name>
</gene>
<dbReference type="GO" id="GO:0005737">
    <property type="term" value="C:cytoplasm"/>
    <property type="evidence" value="ECO:0007669"/>
    <property type="project" value="TreeGrafter"/>
</dbReference>
<dbReference type="PANTHER" id="PTHR16301">
    <property type="entry name" value="IMPACT-RELATED"/>
    <property type="match status" value="1"/>
</dbReference>
<evidence type="ECO:0000256" key="1">
    <source>
        <dbReference type="ARBA" id="ARBA00007665"/>
    </source>
</evidence>
<evidence type="ECO:0000313" key="4">
    <source>
        <dbReference type="Proteomes" id="UP000231823"/>
    </source>
</evidence>
<dbReference type="GO" id="GO:0006446">
    <property type="term" value="P:regulation of translational initiation"/>
    <property type="evidence" value="ECO:0007669"/>
    <property type="project" value="TreeGrafter"/>
</dbReference>
<dbReference type="Gene3D" id="3.30.230.30">
    <property type="entry name" value="Impact, N-terminal domain"/>
    <property type="match status" value="1"/>
</dbReference>
<dbReference type="EMBL" id="CP025057">
    <property type="protein sequence ID" value="AUB31123.1"/>
    <property type="molecule type" value="Genomic_DNA"/>
</dbReference>
<dbReference type="InterPro" id="IPR020568">
    <property type="entry name" value="Ribosomal_Su5_D2-typ_SF"/>
</dbReference>
<dbReference type="Pfam" id="PF01205">
    <property type="entry name" value="Impact_N"/>
    <property type="match status" value="1"/>
</dbReference>
<protein>
    <recommendedName>
        <fullName evidence="2">Impact N-terminal domain-containing protein</fullName>
    </recommendedName>
</protein>
<sequence length="202" mass="23672">MVKVMIFLKILNNEKVVESDYTVKKSKFITYISKIKSKEELDIFLKNNRDKSATHNCYAYRYGDEKLTYGYNNDGEPNGTAGEPLLKLIEVNNLTNLIIFVKRYYRGIKLGTGGLQKAYSASAIKMIKEINFKKLEFLYNIEICFNISDIKSINLFLKNIWNEINYKFVNETVYANFKLKELEELDSIKNKIKITKKEQGYY</sequence>
<feature type="domain" description="Impact N-terminal" evidence="2">
    <location>
        <begin position="24"/>
        <end position="126"/>
    </location>
</feature>
<keyword evidence="4" id="KW-1185">Reference proteome</keyword>
<dbReference type="KEGG" id="sfz:SFLOR_v1c00620"/>
<dbReference type="Proteomes" id="UP000231823">
    <property type="component" value="Chromosome"/>
</dbReference>
<proteinExistence type="inferred from homology"/>
<dbReference type="AlphaFoldDB" id="A0A2K8SCE4"/>
<evidence type="ECO:0000259" key="2">
    <source>
        <dbReference type="Pfam" id="PF01205"/>
    </source>
</evidence>
<dbReference type="SUPFAM" id="SSF54211">
    <property type="entry name" value="Ribosomal protein S5 domain 2-like"/>
    <property type="match status" value="1"/>
</dbReference>
<evidence type="ECO:0000313" key="3">
    <source>
        <dbReference type="EMBL" id="AUB31123.1"/>
    </source>
</evidence>
<accession>A0A2K8SCE4</accession>
<dbReference type="InterPro" id="IPR023582">
    <property type="entry name" value="Impact"/>
</dbReference>
<dbReference type="InterPro" id="IPR036956">
    <property type="entry name" value="Impact_N_sf"/>
</dbReference>
<dbReference type="PANTHER" id="PTHR16301:SF20">
    <property type="entry name" value="IMPACT FAMILY MEMBER YIGZ"/>
    <property type="match status" value="1"/>
</dbReference>
<organism evidence="3 4">
    <name type="scientific">Spiroplasma floricola 23-6</name>
    <dbReference type="NCBI Taxonomy" id="1336749"/>
    <lineage>
        <taxon>Bacteria</taxon>
        <taxon>Bacillati</taxon>
        <taxon>Mycoplasmatota</taxon>
        <taxon>Mollicutes</taxon>
        <taxon>Entomoplasmatales</taxon>
        <taxon>Spiroplasmataceae</taxon>
        <taxon>Spiroplasma</taxon>
    </lineage>
</organism>